<comment type="caution">
    <text evidence="2">The sequence shown here is derived from an EMBL/GenBank/DDBJ whole genome shotgun (WGS) entry which is preliminary data.</text>
</comment>
<feature type="transmembrane region" description="Helical" evidence="1">
    <location>
        <begin position="12"/>
        <end position="31"/>
    </location>
</feature>
<gene>
    <name evidence="2" type="ORF">FEE95_12815</name>
</gene>
<evidence type="ECO:0000313" key="2">
    <source>
        <dbReference type="EMBL" id="TMM57360.1"/>
    </source>
</evidence>
<name>A0A5S3PRJ4_9FLAO</name>
<reference evidence="2 3" key="1">
    <citation type="submission" date="2019-05" db="EMBL/GenBank/DDBJ databases">
        <authorList>
            <person name="Zhang J.-Y."/>
            <person name="Feg X."/>
            <person name="Du Z.-J."/>
        </authorList>
    </citation>
    <scope>NUCLEOTIDE SEQUENCE [LARGE SCALE GENOMIC DNA]</scope>
    <source>
        <strain evidence="2 3">RZ26</strain>
    </source>
</reference>
<sequence length="129" mass="14836">MSVLKQMASSKVLYSLLGLSVLFFLVKGVTYASIGSYVPILFITIAIIILGWSFTRCNKVHRHIIRFWAILIILWASIRLVLWIVLEIDTTLTESHLREQFGIVQNIISLLMLLIGIKIIREVKQRKLN</sequence>
<accession>A0A5S3PRJ4</accession>
<dbReference type="EMBL" id="VATY01000002">
    <property type="protein sequence ID" value="TMM57360.1"/>
    <property type="molecule type" value="Genomic_DNA"/>
</dbReference>
<feature type="transmembrane region" description="Helical" evidence="1">
    <location>
        <begin position="37"/>
        <end position="55"/>
    </location>
</feature>
<dbReference type="AlphaFoldDB" id="A0A5S3PRJ4"/>
<protein>
    <submittedName>
        <fullName evidence="2">Uncharacterized protein</fullName>
    </submittedName>
</protein>
<keyword evidence="1" id="KW-0472">Membrane</keyword>
<keyword evidence="3" id="KW-1185">Reference proteome</keyword>
<keyword evidence="1" id="KW-0812">Transmembrane</keyword>
<feature type="transmembrane region" description="Helical" evidence="1">
    <location>
        <begin position="101"/>
        <end position="120"/>
    </location>
</feature>
<dbReference type="RefSeq" id="WP_138658343.1">
    <property type="nucleotide sequence ID" value="NZ_VATY01000002.1"/>
</dbReference>
<proteinExistence type="predicted"/>
<dbReference type="Proteomes" id="UP000310314">
    <property type="component" value="Unassembled WGS sequence"/>
</dbReference>
<evidence type="ECO:0000256" key="1">
    <source>
        <dbReference type="SAM" id="Phobius"/>
    </source>
</evidence>
<feature type="transmembrane region" description="Helical" evidence="1">
    <location>
        <begin position="67"/>
        <end position="86"/>
    </location>
</feature>
<organism evidence="2 3">
    <name type="scientific">Maribacter algarum</name>
    <name type="common">ex Zhang et al. 2020</name>
    <dbReference type="NCBI Taxonomy" id="2578118"/>
    <lineage>
        <taxon>Bacteria</taxon>
        <taxon>Pseudomonadati</taxon>
        <taxon>Bacteroidota</taxon>
        <taxon>Flavobacteriia</taxon>
        <taxon>Flavobacteriales</taxon>
        <taxon>Flavobacteriaceae</taxon>
        <taxon>Maribacter</taxon>
    </lineage>
</organism>
<dbReference type="OrthoDB" id="9985457at2"/>
<keyword evidence="1" id="KW-1133">Transmembrane helix</keyword>
<evidence type="ECO:0000313" key="3">
    <source>
        <dbReference type="Proteomes" id="UP000310314"/>
    </source>
</evidence>